<feature type="region of interest" description="Disordered" evidence="1">
    <location>
        <begin position="69"/>
        <end position="113"/>
    </location>
</feature>
<name>A0ABY3WK14_9ACTN</name>
<dbReference type="EMBL" id="CP071872">
    <property type="protein sequence ID" value="UNM12944.1"/>
    <property type="molecule type" value="Genomic_DNA"/>
</dbReference>
<sequence length="238" mass="24083">MTTGTGSGSGQWRVDFDAEVVFSNGGSLRTEGFRLDIPGDGIGDAELGELLVRHLGLLMVGGTAITRKELIQEPHKGSRNTGAGTSRRRPADLTGPATRVDWPAEPPSGAAGPDLAGLVDLPVVLVRLLGSADPVADRLALAPFDLAGHAVVVHTGREDGPYLTEDAVALLADQGAALVATDSRDSAGPVTAALSKAGLPAITGLAGLDALPATGSRLHAVPFPAADGAHVRVYGVTG</sequence>
<organism evidence="2 3">
    <name type="scientific">Streptomyces formicae</name>
    <dbReference type="NCBI Taxonomy" id="1616117"/>
    <lineage>
        <taxon>Bacteria</taxon>
        <taxon>Bacillati</taxon>
        <taxon>Actinomycetota</taxon>
        <taxon>Actinomycetes</taxon>
        <taxon>Kitasatosporales</taxon>
        <taxon>Streptomycetaceae</taxon>
        <taxon>Streptomyces</taxon>
    </lineage>
</organism>
<protein>
    <submittedName>
        <fullName evidence="2">Uncharacterized protein</fullName>
    </submittedName>
</protein>
<dbReference type="SUPFAM" id="SSF102198">
    <property type="entry name" value="Putative cyclase"/>
    <property type="match status" value="1"/>
</dbReference>
<accession>A0ABY3WK14</accession>
<evidence type="ECO:0000256" key="1">
    <source>
        <dbReference type="SAM" id="MobiDB-lite"/>
    </source>
</evidence>
<dbReference type="Proteomes" id="UP000828924">
    <property type="component" value="Chromosome"/>
</dbReference>
<dbReference type="Gene3D" id="3.50.30.50">
    <property type="entry name" value="Putative cyclase"/>
    <property type="match status" value="1"/>
</dbReference>
<dbReference type="RefSeq" id="WP_242331648.1">
    <property type="nucleotide sequence ID" value="NZ_CP071872.1"/>
</dbReference>
<gene>
    <name evidence="2" type="ORF">J4032_16735</name>
</gene>
<reference evidence="2 3" key="1">
    <citation type="submission" date="2021-03" db="EMBL/GenBank/DDBJ databases">
        <title>Complete genome of Streptomyces formicae strain 1H-GS9 (DSM 100524).</title>
        <authorList>
            <person name="Atanasov K.E."/>
            <person name="Altabella T."/>
            <person name="Ferrer A."/>
        </authorList>
    </citation>
    <scope>NUCLEOTIDE SEQUENCE [LARGE SCALE GENOMIC DNA]</scope>
    <source>
        <strain evidence="2 3">1H-GS9</strain>
    </source>
</reference>
<evidence type="ECO:0000313" key="2">
    <source>
        <dbReference type="EMBL" id="UNM12944.1"/>
    </source>
</evidence>
<proteinExistence type="predicted"/>
<keyword evidence="3" id="KW-1185">Reference proteome</keyword>
<evidence type="ECO:0000313" key="3">
    <source>
        <dbReference type="Proteomes" id="UP000828924"/>
    </source>
</evidence>
<dbReference type="InterPro" id="IPR037175">
    <property type="entry name" value="KFase_sf"/>
</dbReference>